<dbReference type="PANTHER" id="PTHR32285:SF363">
    <property type="entry name" value="PROTEIN TRICHOME BIREFRINGENCE-LIKE 43"/>
    <property type="match status" value="1"/>
</dbReference>
<keyword evidence="11" id="KW-1185">Reference proteome</keyword>
<sequence length="365" mass="42436">MSNTACKVSVVSAVLAVTISLLTHDSNAEHKDDNTKCDLYKGSWVFDKSYPLYDSAKCPLILQQFNCPGNGRPDLRYQKYRWQPNNCNLTRWDEREFGRKMRGKRIMFVGDSLSMNQWQSLACMILSSYPRSPYHPTNTPPLSTIFFPELNVTLMYMRNALIVDLEIQKTHKVLKLDSINSATANQWLQTDVLIFDTWHWWLHTGRKQPWDLIQDGKIMRKEMDRLKAYERGLMTWTKWINKNLDANRVKVFFQGVSPDHWNASDWGMPETQRCGGEEEPLKQAATVEGEVINYRSADFILKKVLKRLKKPVHLLDIEELSKFRVDGHPSIYGNPKKIGMDCTHWCLPGVPDTWNQLLYATLLTF</sequence>
<comment type="subcellular location">
    <subcellularLocation>
        <location evidence="1">Membrane</location>
        <topology evidence="1">Single-pass membrane protein</topology>
    </subcellularLocation>
</comment>
<evidence type="ECO:0000256" key="7">
    <source>
        <dbReference type="SAM" id="SignalP"/>
    </source>
</evidence>
<keyword evidence="3" id="KW-0812">Transmembrane</keyword>
<dbReference type="InterPro" id="IPR025846">
    <property type="entry name" value="TBL_N"/>
</dbReference>
<accession>A0A022QS37</accession>
<evidence type="ECO:0000256" key="3">
    <source>
        <dbReference type="ARBA" id="ARBA00022692"/>
    </source>
</evidence>
<comment type="similarity">
    <text evidence="2">Belongs to the PC-esterase family. TBL subfamily.</text>
</comment>
<evidence type="ECO:0000256" key="2">
    <source>
        <dbReference type="ARBA" id="ARBA00007727"/>
    </source>
</evidence>
<dbReference type="GO" id="GO:0005794">
    <property type="term" value="C:Golgi apparatus"/>
    <property type="evidence" value="ECO:0000318"/>
    <property type="project" value="GO_Central"/>
</dbReference>
<dbReference type="PANTHER" id="PTHR32285">
    <property type="entry name" value="PROTEIN TRICHOME BIREFRINGENCE-LIKE 9-RELATED"/>
    <property type="match status" value="1"/>
</dbReference>
<dbReference type="Pfam" id="PF14416">
    <property type="entry name" value="PMR5N"/>
    <property type="match status" value="1"/>
</dbReference>
<feature type="signal peptide" evidence="7">
    <location>
        <begin position="1"/>
        <end position="28"/>
    </location>
</feature>
<protein>
    <submittedName>
        <fullName evidence="10">Uncharacterized protein</fullName>
    </submittedName>
</protein>
<keyword evidence="4" id="KW-0735">Signal-anchor</keyword>
<evidence type="ECO:0000259" key="9">
    <source>
        <dbReference type="Pfam" id="PF14416"/>
    </source>
</evidence>
<proteinExistence type="inferred from homology"/>
<evidence type="ECO:0000256" key="6">
    <source>
        <dbReference type="ARBA" id="ARBA00023136"/>
    </source>
</evidence>
<feature type="domain" description="Trichome birefringence-like N-terminal" evidence="9">
    <location>
        <begin position="36"/>
        <end position="88"/>
    </location>
</feature>
<dbReference type="KEGG" id="egt:105965034"/>
<dbReference type="GO" id="GO:0016020">
    <property type="term" value="C:membrane"/>
    <property type="evidence" value="ECO:0007669"/>
    <property type="project" value="UniProtKB-SubCell"/>
</dbReference>
<evidence type="ECO:0000313" key="10">
    <source>
        <dbReference type="EMBL" id="EYU30741.1"/>
    </source>
</evidence>
<gene>
    <name evidence="10" type="ORF">MIMGU_mgv1a024818mg</name>
</gene>
<organism evidence="10 11">
    <name type="scientific">Erythranthe guttata</name>
    <name type="common">Yellow monkey flower</name>
    <name type="synonym">Mimulus guttatus</name>
    <dbReference type="NCBI Taxonomy" id="4155"/>
    <lineage>
        <taxon>Eukaryota</taxon>
        <taxon>Viridiplantae</taxon>
        <taxon>Streptophyta</taxon>
        <taxon>Embryophyta</taxon>
        <taxon>Tracheophyta</taxon>
        <taxon>Spermatophyta</taxon>
        <taxon>Magnoliopsida</taxon>
        <taxon>eudicotyledons</taxon>
        <taxon>Gunneridae</taxon>
        <taxon>Pentapetalae</taxon>
        <taxon>asterids</taxon>
        <taxon>lamiids</taxon>
        <taxon>Lamiales</taxon>
        <taxon>Phrymaceae</taxon>
        <taxon>Erythranthe</taxon>
    </lineage>
</organism>
<dbReference type="OrthoDB" id="630188at2759"/>
<dbReference type="EMBL" id="KI631018">
    <property type="protein sequence ID" value="EYU30741.1"/>
    <property type="molecule type" value="Genomic_DNA"/>
</dbReference>
<keyword evidence="7" id="KW-0732">Signal</keyword>
<evidence type="ECO:0000313" key="11">
    <source>
        <dbReference type="Proteomes" id="UP000030748"/>
    </source>
</evidence>
<feature type="chain" id="PRO_5001504309" evidence="7">
    <location>
        <begin position="29"/>
        <end position="365"/>
    </location>
</feature>
<dbReference type="Pfam" id="PF13839">
    <property type="entry name" value="PC-Esterase"/>
    <property type="match status" value="1"/>
</dbReference>
<evidence type="ECO:0000256" key="5">
    <source>
        <dbReference type="ARBA" id="ARBA00022989"/>
    </source>
</evidence>
<evidence type="ECO:0000256" key="4">
    <source>
        <dbReference type="ARBA" id="ARBA00022968"/>
    </source>
</evidence>
<keyword evidence="5" id="KW-1133">Transmembrane helix</keyword>
<dbReference type="GO" id="GO:0016413">
    <property type="term" value="F:O-acetyltransferase activity"/>
    <property type="evidence" value="ECO:0000318"/>
    <property type="project" value="GO_Central"/>
</dbReference>
<dbReference type="eggNOG" id="ENOG502SJ87">
    <property type="taxonomic scope" value="Eukaryota"/>
</dbReference>
<dbReference type="InterPro" id="IPR029962">
    <property type="entry name" value="TBL"/>
</dbReference>
<dbReference type="InterPro" id="IPR026057">
    <property type="entry name" value="TBL_C"/>
</dbReference>
<keyword evidence="6" id="KW-0472">Membrane</keyword>
<reference evidence="10 11" key="1">
    <citation type="journal article" date="2013" name="Proc. Natl. Acad. Sci. U.S.A.">
        <title>Fine-scale variation in meiotic recombination in Mimulus inferred from population shotgun sequencing.</title>
        <authorList>
            <person name="Hellsten U."/>
            <person name="Wright K.M."/>
            <person name="Jenkins J."/>
            <person name="Shu S."/>
            <person name="Yuan Y."/>
            <person name="Wessler S.R."/>
            <person name="Schmutz J."/>
            <person name="Willis J.H."/>
            <person name="Rokhsar D.S."/>
        </authorList>
    </citation>
    <scope>NUCLEOTIDE SEQUENCE [LARGE SCALE GENOMIC DNA]</scope>
    <source>
        <strain evidence="11">cv. DUN x IM62</strain>
    </source>
</reference>
<evidence type="ECO:0000256" key="1">
    <source>
        <dbReference type="ARBA" id="ARBA00004167"/>
    </source>
</evidence>
<dbReference type="PhylomeDB" id="A0A022QS37"/>
<dbReference type="Proteomes" id="UP000030748">
    <property type="component" value="Unassembled WGS sequence"/>
</dbReference>
<name>A0A022QS37_ERYGU</name>
<dbReference type="AlphaFoldDB" id="A0A022QS37"/>
<dbReference type="OMA" id="NAKDCPF"/>
<evidence type="ECO:0000259" key="8">
    <source>
        <dbReference type="Pfam" id="PF13839"/>
    </source>
</evidence>
<feature type="domain" description="Trichome birefringence-like C-terminal" evidence="8">
    <location>
        <begin position="89"/>
        <end position="360"/>
    </location>
</feature>